<protein>
    <submittedName>
        <fullName evidence="2">Uncharacterized protein</fullName>
    </submittedName>
</protein>
<dbReference type="WBParaSite" id="PS1159_v2.g16999.t1">
    <property type="protein sequence ID" value="PS1159_v2.g16999.t1"/>
    <property type="gene ID" value="PS1159_v2.g16999"/>
</dbReference>
<sequence>MKGQECFEQQYANYEADLGTVHKIQRIAVVAPLGAYYLFSRISEDHDVPIYKENGQKQVIYSSTSSSNVEWLHLNLLTRSLRIIPVFDKPSDEASPLILITACKYSSHPIYFDAQPYTVDSFKAASHPIYFDAQPYTVDSFKAGLVSMYENELIVTFRTFENGVFFFSVADQGDMLIAQIIGGVIETIFDFGSLSRTSLTAGKALNDGEWHEMKWSHQFDSVQLFIDGILMNQTTPSGLYRKLDFNFQIEIGGRPEDQYSADIETSYHGCLARMQLNNIDLLTFAPPSYRECQMPRPQLLTIQSGAVQIPYSFLPFAFEFRVLPQLLTIQSGAVQIPYSFLPFAFEFRVLPLPSSLLTIFDTNNNTLIEVIIDANQTLTLETEKQQIKQLSLPIIQITDGNWHAMSVKLRGGRLDVDVDGLTVLWLEGNVVRKIGLRMAFFRLSSPGCYRSATVDLKSATIISGKAIKGRCMFIEKCLPNPCENGGKCLQTGLEEFKCICQDYYGGRYCHTSLLPRSCEDFRATEKTRPRHHPFVRHFLKKSSNDKVQNITIDLDGGGPLKPFKVKCTTAVNEKDLKLLDDSDDWTILEHFSIDPEENYVRDQEVN</sequence>
<proteinExistence type="predicted"/>
<organism evidence="1 2">
    <name type="scientific">Panagrolaimus sp. PS1159</name>
    <dbReference type="NCBI Taxonomy" id="55785"/>
    <lineage>
        <taxon>Eukaryota</taxon>
        <taxon>Metazoa</taxon>
        <taxon>Ecdysozoa</taxon>
        <taxon>Nematoda</taxon>
        <taxon>Chromadorea</taxon>
        <taxon>Rhabditida</taxon>
        <taxon>Tylenchina</taxon>
        <taxon>Panagrolaimomorpha</taxon>
        <taxon>Panagrolaimoidea</taxon>
        <taxon>Panagrolaimidae</taxon>
        <taxon>Panagrolaimus</taxon>
    </lineage>
</organism>
<evidence type="ECO:0000313" key="2">
    <source>
        <dbReference type="WBParaSite" id="PS1159_v2.g16999.t1"/>
    </source>
</evidence>
<name>A0AC35FHP7_9BILA</name>
<reference evidence="2" key="1">
    <citation type="submission" date="2022-11" db="UniProtKB">
        <authorList>
            <consortium name="WormBaseParasite"/>
        </authorList>
    </citation>
    <scope>IDENTIFICATION</scope>
</reference>
<evidence type="ECO:0000313" key="1">
    <source>
        <dbReference type="Proteomes" id="UP000887580"/>
    </source>
</evidence>
<dbReference type="Proteomes" id="UP000887580">
    <property type="component" value="Unplaced"/>
</dbReference>
<accession>A0AC35FHP7</accession>